<keyword evidence="7" id="KW-0560">Oxidoreductase</keyword>
<dbReference type="Proteomes" id="UP000650524">
    <property type="component" value="Unassembled WGS sequence"/>
</dbReference>
<evidence type="ECO:0000313" key="11">
    <source>
        <dbReference type="EMBL" id="MBC8176656.1"/>
    </source>
</evidence>
<dbReference type="GO" id="GO:0019645">
    <property type="term" value="P:anaerobic electron transport chain"/>
    <property type="evidence" value="ECO:0007669"/>
    <property type="project" value="TreeGrafter"/>
</dbReference>
<dbReference type="GO" id="GO:0009055">
    <property type="term" value="F:electron transfer activity"/>
    <property type="evidence" value="ECO:0007669"/>
    <property type="project" value="TreeGrafter"/>
</dbReference>
<evidence type="ECO:0000256" key="8">
    <source>
        <dbReference type="ARBA" id="ARBA00023136"/>
    </source>
</evidence>
<reference evidence="11 12" key="1">
    <citation type="submission" date="2020-08" db="EMBL/GenBank/DDBJ databases">
        <title>Bridging the membrane lipid divide: bacteria of the FCB group superphylum have the potential to synthesize archaeal ether lipids.</title>
        <authorList>
            <person name="Villanueva L."/>
            <person name="Von Meijenfeldt F.A.B."/>
            <person name="Westbye A.B."/>
            <person name="Yadav S."/>
            <person name="Hopmans E.C."/>
            <person name="Dutilh B.E."/>
            <person name="Sinninghe Damste J.S."/>
        </authorList>
    </citation>
    <scope>NUCLEOTIDE SEQUENCE [LARGE SCALE GENOMIC DNA]</scope>
    <source>
        <strain evidence="11">NIOZ-UU27</strain>
    </source>
</reference>
<dbReference type="PANTHER" id="PTHR30598">
    <property type="entry name" value="NITRATE REDUCTASE PRIVATE CHAPERONE, REDOX ENZYME MATURATION PROTEIN REMP FAMILY"/>
    <property type="match status" value="1"/>
</dbReference>
<evidence type="ECO:0000256" key="9">
    <source>
        <dbReference type="SAM" id="Phobius"/>
    </source>
</evidence>
<feature type="transmembrane region" description="Helical" evidence="9">
    <location>
        <begin position="5"/>
        <end position="22"/>
    </location>
</feature>
<keyword evidence="8 9" id="KW-0472">Membrane</keyword>
<dbReference type="PANTHER" id="PTHR30598:SF3">
    <property type="entry name" value="RESPIRATORY NITRATE REDUCTASE 1 GAMMA CHAIN"/>
    <property type="match status" value="1"/>
</dbReference>
<dbReference type="InterPro" id="IPR023234">
    <property type="entry name" value="NarG-like_domain"/>
</dbReference>
<feature type="transmembrane region" description="Helical" evidence="9">
    <location>
        <begin position="174"/>
        <end position="195"/>
    </location>
</feature>
<evidence type="ECO:0000256" key="7">
    <source>
        <dbReference type="ARBA" id="ARBA00023002"/>
    </source>
</evidence>
<evidence type="ECO:0000256" key="6">
    <source>
        <dbReference type="ARBA" id="ARBA00022989"/>
    </source>
</evidence>
<dbReference type="AlphaFoldDB" id="A0A8J6MZ65"/>
<dbReference type="SUPFAM" id="SSF103501">
    <property type="entry name" value="Respiratory nitrate reductase 1 gamma chain"/>
    <property type="match status" value="1"/>
</dbReference>
<feature type="transmembrane region" description="Helical" evidence="9">
    <location>
        <begin position="126"/>
        <end position="146"/>
    </location>
</feature>
<dbReference type="NCBIfam" id="NF038037">
    <property type="entry name" value="cytob_DsrM"/>
    <property type="match status" value="1"/>
</dbReference>
<dbReference type="Gene3D" id="1.20.950.20">
    <property type="entry name" value="Transmembrane di-heme cytochromes, Chain C"/>
    <property type="match status" value="1"/>
</dbReference>
<organism evidence="11 12">
    <name type="scientific">Candidatus Desulfacyla euxinica</name>
    <dbReference type="NCBI Taxonomy" id="2841693"/>
    <lineage>
        <taxon>Bacteria</taxon>
        <taxon>Deltaproteobacteria</taxon>
        <taxon>Candidatus Desulfacyla</taxon>
    </lineage>
</organism>
<accession>A0A8J6MZ65</accession>
<evidence type="ECO:0000256" key="1">
    <source>
        <dbReference type="ARBA" id="ARBA00004651"/>
    </source>
</evidence>
<protein>
    <submittedName>
        <fullName evidence="11">Sulfate reduction electron transfer complex DsrMKJOP subunit DsrM</fullName>
    </submittedName>
</protein>
<keyword evidence="3" id="KW-1003">Cell membrane</keyword>
<feature type="domain" description="NarG-like" evidence="10">
    <location>
        <begin position="98"/>
        <end position="279"/>
    </location>
</feature>
<dbReference type="Pfam" id="PF02665">
    <property type="entry name" value="Nitrate_red_gam"/>
    <property type="match status" value="1"/>
</dbReference>
<dbReference type="InterPro" id="IPR051936">
    <property type="entry name" value="Heme-iron_electron_transfer"/>
</dbReference>
<dbReference type="GO" id="GO:0020037">
    <property type="term" value="F:heme binding"/>
    <property type="evidence" value="ECO:0007669"/>
    <property type="project" value="TreeGrafter"/>
</dbReference>
<dbReference type="InterPro" id="IPR047660">
    <property type="entry name" value="DsrM"/>
</dbReference>
<name>A0A8J6MZ65_9DELT</name>
<sequence length="340" mass="38310">MIGIAYALIAVIILILVPWVGVQGLGLTYLFGVIIPYAAMAIFFFGFLQRLVKWSRIPNPFKIPTTGGQQKSLNWIRQSKLDNPSSTSQVIGRVLSEVFLFRSLFRNLSPRVGTGGSGVTYASAKWLWVFAILFHYAMFTTLFRHLRFFTNPVPFPVRFVEGIDGWLEVGIPQVMVSGLVLLCAISLLLARRLVIPRLRYISLMNDFFPLFLLIAIATTGVLMRYIVGIDVPSVKQLIMGLVSFRPVMIDGIGQLFYIHIFLVSTLLAYFPFSKMMHSLGIFFSPTRALANNNRAVHHENPWNYPVKFHTYGAFEAEFRDKMTEAGIPLDDTLATSTGKE</sequence>
<evidence type="ECO:0000256" key="5">
    <source>
        <dbReference type="ARBA" id="ARBA00022982"/>
    </source>
</evidence>
<keyword evidence="6 9" id="KW-1133">Transmembrane helix</keyword>
<comment type="caution">
    <text evidence="11">The sequence shown here is derived from an EMBL/GenBank/DDBJ whole genome shotgun (WGS) entry which is preliminary data.</text>
</comment>
<feature type="transmembrane region" description="Helical" evidence="9">
    <location>
        <begin position="28"/>
        <end position="48"/>
    </location>
</feature>
<dbReference type="EMBL" id="JACNJD010000151">
    <property type="protein sequence ID" value="MBC8176656.1"/>
    <property type="molecule type" value="Genomic_DNA"/>
</dbReference>
<keyword evidence="2" id="KW-0813">Transport</keyword>
<feature type="transmembrane region" description="Helical" evidence="9">
    <location>
        <begin position="207"/>
        <end position="227"/>
    </location>
</feature>
<evidence type="ECO:0000256" key="2">
    <source>
        <dbReference type="ARBA" id="ARBA00022448"/>
    </source>
</evidence>
<dbReference type="InterPro" id="IPR036197">
    <property type="entry name" value="NarG-like_sf"/>
</dbReference>
<proteinExistence type="predicted"/>
<gene>
    <name evidence="11" type="primary">dsrM</name>
    <name evidence="11" type="ORF">H8E19_04555</name>
</gene>
<keyword evidence="4 9" id="KW-0812">Transmembrane</keyword>
<dbReference type="GO" id="GO:0005886">
    <property type="term" value="C:plasma membrane"/>
    <property type="evidence" value="ECO:0007669"/>
    <property type="project" value="UniProtKB-SubCell"/>
</dbReference>
<feature type="transmembrane region" description="Helical" evidence="9">
    <location>
        <begin position="247"/>
        <end position="270"/>
    </location>
</feature>
<comment type="subcellular location">
    <subcellularLocation>
        <location evidence="1">Cell membrane</location>
        <topology evidence="1">Multi-pass membrane protein</topology>
    </subcellularLocation>
</comment>
<keyword evidence="5" id="KW-0249">Electron transport</keyword>
<evidence type="ECO:0000259" key="10">
    <source>
        <dbReference type="Pfam" id="PF02665"/>
    </source>
</evidence>
<evidence type="ECO:0000313" key="12">
    <source>
        <dbReference type="Proteomes" id="UP000650524"/>
    </source>
</evidence>
<evidence type="ECO:0000256" key="3">
    <source>
        <dbReference type="ARBA" id="ARBA00022475"/>
    </source>
</evidence>
<evidence type="ECO:0000256" key="4">
    <source>
        <dbReference type="ARBA" id="ARBA00022692"/>
    </source>
</evidence>
<dbReference type="GO" id="GO:0008940">
    <property type="term" value="F:nitrate reductase activity"/>
    <property type="evidence" value="ECO:0007669"/>
    <property type="project" value="TreeGrafter"/>
</dbReference>